<keyword evidence="2" id="KW-0614">Plasmid</keyword>
<organism evidence="2 3">
    <name type="scientific">Methylocystis rosea</name>
    <dbReference type="NCBI Taxonomy" id="173366"/>
    <lineage>
        <taxon>Bacteria</taxon>
        <taxon>Pseudomonadati</taxon>
        <taxon>Pseudomonadota</taxon>
        <taxon>Alphaproteobacteria</taxon>
        <taxon>Hyphomicrobiales</taxon>
        <taxon>Methylocystaceae</taxon>
        <taxon>Methylocystis</taxon>
    </lineage>
</organism>
<evidence type="ECO:0000313" key="2">
    <source>
        <dbReference type="EMBL" id="AZG78943.1"/>
    </source>
</evidence>
<dbReference type="KEGG" id="mros:EHO51_19255"/>
<evidence type="ECO:0000256" key="1">
    <source>
        <dbReference type="SAM" id="Phobius"/>
    </source>
</evidence>
<geneLocation type="plasmid" evidence="3">
    <name>pgw6_1</name>
</geneLocation>
<keyword evidence="1" id="KW-0812">Transmembrane</keyword>
<dbReference type="Proteomes" id="UP000273982">
    <property type="component" value="Plasmid pGW6_1"/>
</dbReference>
<evidence type="ECO:0000313" key="3">
    <source>
        <dbReference type="Proteomes" id="UP000273982"/>
    </source>
</evidence>
<reference evidence="2 3" key="1">
    <citation type="submission" date="2018-11" db="EMBL/GenBank/DDBJ databases">
        <title>Genome squencing of methanotrophic bacteria isolated from alkaline groundwater in Korea.</title>
        <authorList>
            <person name="Nguyen L.N."/>
        </authorList>
    </citation>
    <scope>NUCLEOTIDE SEQUENCE [LARGE SCALE GENOMIC DNA]</scope>
    <source>
        <strain evidence="2 3">GW6</strain>
        <plasmid evidence="3">pgw6_1</plasmid>
    </source>
</reference>
<feature type="transmembrane region" description="Helical" evidence="1">
    <location>
        <begin position="32"/>
        <end position="50"/>
    </location>
</feature>
<protein>
    <submittedName>
        <fullName evidence="2">Uncharacterized protein</fullName>
    </submittedName>
</protein>
<gene>
    <name evidence="2" type="ORF">EHO51_19255</name>
</gene>
<sequence length="73" mass="8146">MISVQAIVLPSNLANPKESQPPEITQLHFQSASYIVMLSMAVFGIGFITFTGQPAPLYWEILTRLIRPADTHF</sequence>
<keyword evidence="1" id="KW-0472">Membrane</keyword>
<proteinExistence type="predicted"/>
<name>A0A3G8MAD0_9HYPH</name>
<accession>A0A3G8MAD0</accession>
<dbReference type="EMBL" id="CP034087">
    <property type="protein sequence ID" value="AZG78943.1"/>
    <property type="molecule type" value="Genomic_DNA"/>
</dbReference>
<dbReference type="AlphaFoldDB" id="A0A3G8MAD0"/>
<keyword evidence="1" id="KW-1133">Transmembrane helix</keyword>